<dbReference type="GO" id="GO:0071555">
    <property type="term" value="P:cell wall organization"/>
    <property type="evidence" value="ECO:0007669"/>
    <property type="project" value="UniProtKB-KW"/>
</dbReference>
<feature type="domain" description="Peptidase S11 D-alanyl-D-alanine carboxypeptidase A N-terminal" evidence="12">
    <location>
        <begin position="32"/>
        <end position="253"/>
    </location>
</feature>
<keyword evidence="13" id="KW-0645">Protease</keyword>
<dbReference type="InterPro" id="IPR015956">
    <property type="entry name" value="Peniciliin-bd_prot_C_sf"/>
</dbReference>
<dbReference type="RefSeq" id="WP_110461424.1">
    <property type="nucleotide sequence ID" value="NZ_QKMR01000006.1"/>
</dbReference>
<evidence type="ECO:0000313" key="14">
    <source>
        <dbReference type="Proteomes" id="UP000248132"/>
    </source>
</evidence>
<keyword evidence="10" id="KW-1133">Transmembrane helix</keyword>
<proteinExistence type="inferred from homology"/>
<keyword evidence="3 11" id="KW-0732">Signal</keyword>
<evidence type="ECO:0000256" key="5">
    <source>
        <dbReference type="ARBA" id="ARBA00022960"/>
    </source>
</evidence>
<organism evidence="13 14">
    <name type="scientific">Ruminiclostridium sufflavum DSM 19573</name>
    <dbReference type="NCBI Taxonomy" id="1121337"/>
    <lineage>
        <taxon>Bacteria</taxon>
        <taxon>Bacillati</taxon>
        <taxon>Bacillota</taxon>
        <taxon>Clostridia</taxon>
        <taxon>Eubacteriales</taxon>
        <taxon>Oscillospiraceae</taxon>
        <taxon>Ruminiclostridium</taxon>
    </lineage>
</organism>
<evidence type="ECO:0000256" key="7">
    <source>
        <dbReference type="ARBA" id="ARBA00023316"/>
    </source>
</evidence>
<evidence type="ECO:0000256" key="4">
    <source>
        <dbReference type="ARBA" id="ARBA00022801"/>
    </source>
</evidence>
<dbReference type="GO" id="GO:0009252">
    <property type="term" value="P:peptidoglycan biosynthetic process"/>
    <property type="evidence" value="ECO:0007669"/>
    <property type="project" value="UniProtKB-KW"/>
</dbReference>
<keyword evidence="4" id="KW-0378">Hydrolase</keyword>
<dbReference type="PRINTS" id="PR00725">
    <property type="entry name" value="DADACBPTASE1"/>
</dbReference>
<dbReference type="Gene3D" id="3.40.710.10">
    <property type="entry name" value="DD-peptidase/beta-lactamase superfamily"/>
    <property type="match status" value="1"/>
</dbReference>
<dbReference type="PANTHER" id="PTHR21581:SF33">
    <property type="entry name" value="D-ALANYL-D-ALANINE CARBOXYPEPTIDASE DACB"/>
    <property type="match status" value="1"/>
</dbReference>
<sequence length="411" mass="45432">MNTIFQRITLAAIICIFIFNSSIPAFALTPEEDTSAVSAILMDTTRGQVLYEKEADAIYPPLIMCKLMTALLTIEKSQLNSKVTISKNAVSMKGSSLNLVVGNLYSVEDLLYGTMLSQGNDAAMALAEYIGNGNVSEFVGYMNDKAKELNLTDTYFVNPTGLYDDKQFTSTRDIAKLVKNAISNSTFNSLLGAKGIAWINGNDSSILTNQNKLFWSYSGVDGGKIGTTPQQGTTSVTTATRDNRRLIAVVLDKNETNALSQTSRLFDYGFSHFSTGILVPKNTTLRSITVEDVNINLISKIDVTYTYPLGDSFIKNISFSMSEKLKLPINTDTIAGILNYTLSDGTLIDVNLYPDKTAVAPQDYKSRIKSIFKENRDLVTIVSMLIVIEFVIIIYRLFKLLLKIFKRKKSI</sequence>
<dbReference type="SUPFAM" id="SSF56601">
    <property type="entry name" value="beta-lactamase/transpeptidase-like"/>
    <property type="match status" value="1"/>
</dbReference>
<accession>A0A318XNK9</accession>
<evidence type="ECO:0000256" key="1">
    <source>
        <dbReference type="ARBA" id="ARBA00003217"/>
    </source>
</evidence>
<evidence type="ECO:0000256" key="9">
    <source>
        <dbReference type="RuleBase" id="RU004016"/>
    </source>
</evidence>
<dbReference type="GO" id="GO:0006508">
    <property type="term" value="P:proteolysis"/>
    <property type="evidence" value="ECO:0007669"/>
    <property type="project" value="InterPro"/>
</dbReference>
<keyword evidence="7" id="KW-0961">Cell wall biogenesis/degradation</keyword>
<feature type="transmembrane region" description="Helical" evidence="10">
    <location>
        <begin position="378"/>
        <end position="398"/>
    </location>
</feature>
<dbReference type="InterPro" id="IPR001967">
    <property type="entry name" value="Peptidase_S11_N"/>
</dbReference>
<comment type="function">
    <text evidence="1">Removes C-terminal D-alanyl residues from sugar-peptide cell wall precursors.</text>
</comment>
<dbReference type="OrthoDB" id="9791132at2"/>
<dbReference type="AlphaFoldDB" id="A0A318XNK9"/>
<comment type="caution">
    <text evidence="13">The sequence shown here is derived from an EMBL/GenBank/DDBJ whole genome shotgun (WGS) entry which is preliminary data.</text>
</comment>
<dbReference type="InterPro" id="IPR018044">
    <property type="entry name" value="Peptidase_S11"/>
</dbReference>
<evidence type="ECO:0000313" key="13">
    <source>
        <dbReference type="EMBL" id="PYG88529.1"/>
    </source>
</evidence>
<keyword evidence="14" id="KW-1185">Reference proteome</keyword>
<evidence type="ECO:0000256" key="2">
    <source>
        <dbReference type="ARBA" id="ARBA00007164"/>
    </source>
</evidence>
<dbReference type="SUPFAM" id="SSF69189">
    <property type="entry name" value="Penicillin-binding protein associated domain"/>
    <property type="match status" value="1"/>
</dbReference>
<keyword evidence="10" id="KW-0812">Transmembrane</keyword>
<feature type="chain" id="PRO_5016322399" evidence="11">
    <location>
        <begin position="28"/>
        <end position="411"/>
    </location>
</feature>
<feature type="binding site" evidence="8">
    <location>
        <position position="224"/>
    </location>
    <ligand>
        <name>substrate</name>
    </ligand>
</feature>
<dbReference type="PANTHER" id="PTHR21581">
    <property type="entry name" value="D-ALANYL-D-ALANINE CARBOXYPEPTIDASE"/>
    <property type="match status" value="1"/>
</dbReference>
<evidence type="ECO:0000256" key="3">
    <source>
        <dbReference type="ARBA" id="ARBA00022729"/>
    </source>
</evidence>
<name>A0A318XNK9_9FIRM</name>
<dbReference type="EMBL" id="QKMR01000006">
    <property type="protein sequence ID" value="PYG88529.1"/>
    <property type="molecule type" value="Genomic_DNA"/>
</dbReference>
<dbReference type="GO" id="GO:0008360">
    <property type="term" value="P:regulation of cell shape"/>
    <property type="evidence" value="ECO:0007669"/>
    <property type="project" value="UniProtKB-KW"/>
</dbReference>
<evidence type="ECO:0000256" key="6">
    <source>
        <dbReference type="ARBA" id="ARBA00022984"/>
    </source>
</evidence>
<protein>
    <submittedName>
        <fullName evidence="13">D-alanyl-D-alanine carboxypeptidase/D-alanyl-D-alanine carboxypeptidase (Penicillin-binding protein 5/6)</fullName>
    </submittedName>
</protein>
<keyword evidence="13" id="KW-0121">Carboxypeptidase</keyword>
<keyword evidence="10" id="KW-0472">Membrane</keyword>
<dbReference type="InterPro" id="IPR012338">
    <property type="entry name" value="Beta-lactam/transpept-like"/>
</dbReference>
<gene>
    <name evidence="13" type="ORF">LY28_01379</name>
</gene>
<dbReference type="Pfam" id="PF00768">
    <property type="entry name" value="Peptidase_S11"/>
    <property type="match status" value="1"/>
</dbReference>
<keyword evidence="6" id="KW-0573">Peptidoglycan synthesis</keyword>
<evidence type="ECO:0000256" key="8">
    <source>
        <dbReference type="PIRSR" id="PIRSR618044-2"/>
    </source>
</evidence>
<reference evidence="13 14" key="1">
    <citation type="submission" date="2018-06" db="EMBL/GenBank/DDBJ databases">
        <title>Genomic Encyclopedia of Type Strains, Phase I: the one thousand microbial genomes (KMG-I) project.</title>
        <authorList>
            <person name="Kyrpides N."/>
        </authorList>
    </citation>
    <scope>NUCLEOTIDE SEQUENCE [LARGE SCALE GENOMIC DNA]</scope>
    <source>
        <strain evidence="13 14">DSM 19573</strain>
    </source>
</reference>
<keyword evidence="5" id="KW-0133">Cell shape</keyword>
<comment type="similarity">
    <text evidence="2 9">Belongs to the peptidase S11 family.</text>
</comment>
<feature type="signal peptide" evidence="11">
    <location>
        <begin position="1"/>
        <end position="27"/>
    </location>
</feature>
<evidence type="ECO:0000256" key="11">
    <source>
        <dbReference type="SAM" id="SignalP"/>
    </source>
</evidence>
<evidence type="ECO:0000259" key="12">
    <source>
        <dbReference type="Pfam" id="PF00768"/>
    </source>
</evidence>
<evidence type="ECO:0000256" key="10">
    <source>
        <dbReference type="SAM" id="Phobius"/>
    </source>
</evidence>
<dbReference type="Proteomes" id="UP000248132">
    <property type="component" value="Unassembled WGS sequence"/>
</dbReference>
<dbReference type="GO" id="GO:0009002">
    <property type="term" value="F:serine-type D-Ala-D-Ala carboxypeptidase activity"/>
    <property type="evidence" value="ECO:0007669"/>
    <property type="project" value="InterPro"/>
</dbReference>